<dbReference type="SUPFAM" id="SSF46689">
    <property type="entry name" value="Homeodomain-like"/>
    <property type="match status" value="1"/>
</dbReference>
<name>A0A9D5JVV3_9BACT</name>
<sequence length="229" mass="26767">MAQKEEISLRERKYAQTKIALAQALRERLRHKRLREISVKEVCETIPVSEVTFYNYFPKKTDVLAYTLKLWYLEAGWHLKQWEASKRNIEIVEAFFEFTARSIEEYPQAMNETLVFFLQQRSDLYFTEISLAEKLLAYPDLEGIEQITVPQNSQEEKILKPYVINAIEAGELPEDADPEMVLNMLESILFGAVMVLHESDPAKIRPFYRTMLGMLWAGLKAEVREPRVS</sequence>
<dbReference type="SUPFAM" id="SSF48498">
    <property type="entry name" value="Tetracyclin repressor-like, C-terminal domain"/>
    <property type="match status" value="1"/>
</dbReference>
<evidence type="ECO:0008006" key="3">
    <source>
        <dbReference type="Google" id="ProtNLM"/>
    </source>
</evidence>
<protein>
    <recommendedName>
        <fullName evidence="3">HTH tetR-type domain-containing protein</fullName>
    </recommendedName>
</protein>
<gene>
    <name evidence="1" type="ORF">GF339_10825</name>
</gene>
<organism evidence="1 2">
    <name type="scientific">candidate division KSB3 bacterium</name>
    <dbReference type="NCBI Taxonomy" id="2044937"/>
    <lineage>
        <taxon>Bacteria</taxon>
        <taxon>candidate division KSB3</taxon>
    </lineage>
</organism>
<evidence type="ECO:0000313" key="2">
    <source>
        <dbReference type="Proteomes" id="UP000649604"/>
    </source>
</evidence>
<comment type="caution">
    <text evidence="1">The sequence shown here is derived from an EMBL/GenBank/DDBJ whole genome shotgun (WGS) entry which is preliminary data.</text>
</comment>
<dbReference type="AlphaFoldDB" id="A0A9D5JVV3"/>
<dbReference type="EMBL" id="WJJP01000350">
    <property type="protein sequence ID" value="MBD3325069.1"/>
    <property type="molecule type" value="Genomic_DNA"/>
</dbReference>
<dbReference type="InterPro" id="IPR036271">
    <property type="entry name" value="Tet_transcr_reg_TetR-rel_C_sf"/>
</dbReference>
<accession>A0A9D5JVV3</accession>
<reference evidence="1" key="1">
    <citation type="submission" date="2019-11" db="EMBL/GenBank/DDBJ databases">
        <title>Microbial mats filling the niche in hypersaline microbial mats.</title>
        <authorList>
            <person name="Wong H.L."/>
            <person name="Macleod F.I."/>
            <person name="White R.A. III"/>
            <person name="Burns B.P."/>
        </authorList>
    </citation>
    <scope>NUCLEOTIDE SEQUENCE</scope>
    <source>
        <strain evidence="1">Rbin_158</strain>
    </source>
</reference>
<evidence type="ECO:0000313" key="1">
    <source>
        <dbReference type="EMBL" id="MBD3325069.1"/>
    </source>
</evidence>
<dbReference type="InterPro" id="IPR009057">
    <property type="entry name" value="Homeodomain-like_sf"/>
</dbReference>
<dbReference type="Proteomes" id="UP000649604">
    <property type="component" value="Unassembled WGS sequence"/>
</dbReference>
<dbReference type="Gene3D" id="1.10.357.10">
    <property type="entry name" value="Tetracycline Repressor, domain 2"/>
    <property type="match status" value="2"/>
</dbReference>
<proteinExistence type="predicted"/>